<dbReference type="InParanoid" id="A0A2R6PSS6"/>
<dbReference type="OMA" id="VIDCGQG"/>
<evidence type="ECO:0000256" key="1">
    <source>
        <dbReference type="SAM" id="SignalP"/>
    </source>
</evidence>
<evidence type="ECO:0000313" key="3">
    <source>
        <dbReference type="Proteomes" id="UP000241394"/>
    </source>
</evidence>
<organism evidence="2 3">
    <name type="scientific">Actinidia chinensis var. chinensis</name>
    <name type="common">Chinese soft-hair kiwi</name>
    <dbReference type="NCBI Taxonomy" id="1590841"/>
    <lineage>
        <taxon>Eukaryota</taxon>
        <taxon>Viridiplantae</taxon>
        <taxon>Streptophyta</taxon>
        <taxon>Embryophyta</taxon>
        <taxon>Tracheophyta</taxon>
        <taxon>Spermatophyta</taxon>
        <taxon>Magnoliopsida</taxon>
        <taxon>eudicotyledons</taxon>
        <taxon>Gunneridae</taxon>
        <taxon>Pentapetalae</taxon>
        <taxon>asterids</taxon>
        <taxon>Ericales</taxon>
        <taxon>Actinidiaceae</taxon>
        <taxon>Actinidia</taxon>
    </lineage>
</organism>
<dbReference type="OrthoDB" id="1933729at2759"/>
<dbReference type="PANTHER" id="PTHR33881:SF17">
    <property type="entry name" value="EGF-LIKE DOMAIN-CONTAINING PROTEIN"/>
    <property type="match status" value="1"/>
</dbReference>
<proteinExistence type="predicted"/>
<gene>
    <name evidence="2" type="ORF">CEY00_Acc22232</name>
</gene>
<evidence type="ECO:0000313" key="2">
    <source>
        <dbReference type="EMBL" id="PSR96097.1"/>
    </source>
</evidence>
<feature type="signal peptide" evidence="1">
    <location>
        <begin position="1"/>
        <end position="29"/>
    </location>
</feature>
<keyword evidence="1" id="KW-0732">Signal</keyword>
<dbReference type="Gramene" id="PSR96097">
    <property type="protein sequence ID" value="PSR96097"/>
    <property type="gene ID" value="CEY00_Acc22232"/>
</dbReference>
<sequence>MGSNNFSHFSLLISLYLLFFSLFLSNITATTPQQLVSNPLQGVDGCALSVLINCGQGKCFASNASVLGFDCECYPGWKKLQIGTWTFPSCVVPNCTLDFQCGNGAPPPPPPPPPPLNLTSPCNLVWCGDGNCVVNGTGHYCQCYDGSSNLLNSPALACFKQCYFGADCDKIGFGPHSPPPSTNSASPGNGPNIAANCSTKLRGLTIIVLSAIFLAWI</sequence>
<dbReference type="EMBL" id="NKQK01000023">
    <property type="protein sequence ID" value="PSR96097.1"/>
    <property type="molecule type" value="Genomic_DNA"/>
</dbReference>
<comment type="caution">
    <text evidence="2">The sequence shown here is derived from an EMBL/GenBank/DDBJ whole genome shotgun (WGS) entry which is preliminary data.</text>
</comment>
<keyword evidence="3" id="KW-1185">Reference proteome</keyword>
<dbReference type="STRING" id="1590841.A0A2R6PSS6"/>
<protein>
    <submittedName>
        <fullName evidence="2">Slit 2 protein like</fullName>
    </submittedName>
</protein>
<dbReference type="PANTHER" id="PTHR33881">
    <property type="entry name" value="NEUROGENIC LOCUS NOTCH-LIKE PROTEIN"/>
    <property type="match status" value="1"/>
</dbReference>
<feature type="chain" id="PRO_5015361150" evidence="1">
    <location>
        <begin position="30"/>
        <end position="217"/>
    </location>
</feature>
<accession>A0A2R6PSS6</accession>
<reference evidence="3" key="2">
    <citation type="journal article" date="2018" name="BMC Genomics">
        <title>A manually annotated Actinidia chinensis var. chinensis (kiwifruit) genome highlights the challenges associated with draft genomes and gene prediction in plants.</title>
        <authorList>
            <person name="Pilkington S.M."/>
            <person name="Crowhurst R."/>
            <person name="Hilario E."/>
            <person name="Nardozza S."/>
            <person name="Fraser L."/>
            <person name="Peng Y."/>
            <person name="Gunaseelan K."/>
            <person name="Simpson R."/>
            <person name="Tahir J."/>
            <person name="Deroles S.C."/>
            <person name="Templeton K."/>
            <person name="Luo Z."/>
            <person name="Davy M."/>
            <person name="Cheng C."/>
            <person name="McNeilage M."/>
            <person name="Scaglione D."/>
            <person name="Liu Y."/>
            <person name="Zhang Q."/>
            <person name="Datson P."/>
            <person name="De Silva N."/>
            <person name="Gardiner S.E."/>
            <person name="Bassett H."/>
            <person name="Chagne D."/>
            <person name="McCallum J."/>
            <person name="Dzierzon H."/>
            <person name="Deng C."/>
            <person name="Wang Y.Y."/>
            <person name="Barron L."/>
            <person name="Manako K."/>
            <person name="Bowen J."/>
            <person name="Foster T.M."/>
            <person name="Erridge Z.A."/>
            <person name="Tiffin H."/>
            <person name="Waite C.N."/>
            <person name="Davies K.M."/>
            <person name="Grierson E.P."/>
            <person name="Laing W.A."/>
            <person name="Kirk R."/>
            <person name="Chen X."/>
            <person name="Wood M."/>
            <person name="Montefiori M."/>
            <person name="Brummell D.A."/>
            <person name="Schwinn K.E."/>
            <person name="Catanach A."/>
            <person name="Fullerton C."/>
            <person name="Li D."/>
            <person name="Meiyalaghan S."/>
            <person name="Nieuwenhuizen N."/>
            <person name="Read N."/>
            <person name="Prakash R."/>
            <person name="Hunter D."/>
            <person name="Zhang H."/>
            <person name="McKenzie M."/>
            <person name="Knabel M."/>
            <person name="Harris A."/>
            <person name="Allan A.C."/>
            <person name="Gleave A."/>
            <person name="Chen A."/>
            <person name="Janssen B.J."/>
            <person name="Plunkett B."/>
            <person name="Ampomah-Dwamena C."/>
            <person name="Voogd C."/>
            <person name="Leif D."/>
            <person name="Lafferty D."/>
            <person name="Souleyre E.J.F."/>
            <person name="Varkonyi-Gasic E."/>
            <person name="Gambi F."/>
            <person name="Hanley J."/>
            <person name="Yao J.L."/>
            <person name="Cheung J."/>
            <person name="David K.M."/>
            <person name="Warren B."/>
            <person name="Marsh K."/>
            <person name="Snowden K.C."/>
            <person name="Lin-Wang K."/>
            <person name="Brian L."/>
            <person name="Martinez-Sanchez M."/>
            <person name="Wang M."/>
            <person name="Ileperuma N."/>
            <person name="Macnee N."/>
            <person name="Campin R."/>
            <person name="McAtee P."/>
            <person name="Drummond R.S.M."/>
            <person name="Espley R.V."/>
            <person name="Ireland H.S."/>
            <person name="Wu R."/>
            <person name="Atkinson R.G."/>
            <person name="Karunairetnam S."/>
            <person name="Bulley S."/>
            <person name="Chunkath S."/>
            <person name="Hanley Z."/>
            <person name="Storey R."/>
            <person name="Thrimawithana A.H."/>
            <person name="Thomson S."/>
            <person name="David C."/>
            <person name="Testolin R."/>
            <person name="Huang H."/>
            <person name="Hellens R.P."/>
            <person name="Schaffer R.J."/>
        </authorList>
    </citation>
    <scope>NUCLEOTIDE SEQUENCE [LARGE SCALE GENOMIC DNA]</scope>
    <source>
        <strain evidence="3">cv. Red5</strain>
    </source>
</reference>
<reference evidence="2 3" key="1">
    <citation type="submission" date="2017-07" db="EMBL/GenBank/DDBJ databases">
        <title>An improved, manually edited Actinidia chinensis var. chinensis (kiwifruit) genome highlights the challenges associated with draft genomes and gene prediction in plants.</title>
        <authorList>
            <person name="Pilkington S."/>
            <person name="Crowhurst R."/>
            <person name="Hilario E."/>
            <person name="Nardozza S."/>
            <person name="Fraser L."/>
            <person name="Peng Y."/>
            <person name="Gunaseelan K."/>
            <person name="Simpson R."/>
            <person name="Tahir J."/>
            <person name="Deroles S."/>
            <person name="Templeton K."/>
            <person name="Luo Z."/>
            <person name="Davy M."/>
            <person name="Cheng C."/>
            <person name="Mcneilage M."/>
            <person name="Scaglione D."/>
            <person name="Liu Y."/>
            <person name="Zhang Q."/>
            <person name="Datson P."/>
            <person name="De Silva N."/>
            <person name="Gardiner S."/>
            <person name="Bassett H."/>
            <person name="Chagne D."/>
            <person name="Mccallum J."/>
            <person name="Dzierzon H."/>
            <person name="Deng C."/>
            <person name="Wang Y.-Y."/>
            <person name="Barron N."/>
            <person name="Manako K."/>
            <person name="Bowen J."/>
            <person name="Foster T."/>
            <person name="Erridge Z."/>
            <person name="Tiffin H."/>
            <person name="Waite C."/>
            <person name="Davies K."/>
            <person name="Grierson E."/>
            <person name="Laing W."/>
            <person name="Kirk R."/>
            <person name="Chen X."/>
            <person name="Wood M."/>
            <person name="Montefiori M."/>
            <person name="Brummell D."/>
            <person name="Schwinn K."/>
            <person name="Catanach A."/>
            <person name="Fullerton C."/>
            <person name="Li D."/>
            <person name="Meiyalaghan S."/>
            <person name="Nieuwenhuizen N."/>
            <person name="Read N."/>
            <person name="Prakash R."/>
            <person name="Hunter D."/>
            <person name="Zhang H."/>
            <person name="Mckenzie M."/>
            <person name="Knabel M."/>
            <person name="Harris A."/>
            <person name="Allan A."/>
            <person name="Chen A."/>
            <person name="Janssen B."/>
            <person name="Plunkett B."/>
            <person name="Dwamena C."/>
            <person name="Voogd C."/>
            <person name="Leif D."/>
            <person name="Lafferty D."/>
            <person name="Souleyre E."/>
            <person name="Varkonyi-Gasic E."/>
            <person name="Gambi F."/>
            <person name="Hanley J."/>
            <person name="Yao J.-L."/>
            <person name="Cheung J."/>
            <person name="David K."/>
            <person name="Warren B."/>
            <person name="Marsh K."/>
            <person name="Snowden K."/>
            <person name="Lin-Wang K."/>
            <person name="Brian L."/>
            <person name="Martinez-Sanchez M."/>
            <person name="Wang M."/>
            <person name="Ileperuma N."/>
            <person name="Macnee N."/>
            <person name="Campin R."/>
            <person name="Mcatee P."/>
            <person name="Drummond R."/>
            <person name="Espley R."/>
            <person name="Ireland H."/>
            <person name="Wu R."/>
            <person name="Atkinson R."/>
            <person name="Karunairetnam S."/>
            <person name="Bulley S."/>
            <person name="Chunkath S."/>
            <person name="Hanley Z."/>
            <person name="Storey R."/>
            <person name="Thrimawithana A."/>
            <person name="Thomson S."/>
            <person name="David C."/>
            <person name="Testolin R."/>
        </authorList>
    </citation>
    <scope>NUCLEOTIDE SEQUENCE [LARGE SCALE GENOMIC DNA]</scope>
    <source>
        <strain evidence="3">cv. Red5</strain>
        <tissue evidence="2">Young leaf</tissue>
    </source>
</reference>
<dbReference type="Proteomes" id="UP000241394">
    <property type="component" value="Chromosome LG23"/>
</dbReference>
<dbReference type="AlphaFoldDB" id="A0A2R6PSS6"/>
<name>A0A2R6PSS6_ACTCC</name>